<sequence length="422" mass="48336">MASSLADPQTINQDLLDRDPCIDGLGEESDTFGDQSRDSRSLYDPDNVLCAHQVDVFTPFDRLLIDLRFLTWESTFKTRIETLETAPVLNSTIGSSSPDRMVSCRSEHFHRDLPDPNNVLYPQKLNVFTPLPAVSNFRDRLVCTCQSENFRQDLPDPDNVLYPQKLDIFTLFPELPKELRSIIWESTFQPRRVPLQTEPCDRMETGPGIYEDREHLGWLSREHFPAALGVNCESRQTALRAGYIKLLDLSDERFEYLGGGALYFHPELDTLILPDIDVFFSGRYLRANTEFIQNALLKVQNLELHGFCWDKNGVLDVIFRSVDLNGFIPPRSQEWRDNFVGGYFTGLRRIALVTTGRIIAENGMVVSRLKLDGYRKEEGESGLDTWQAQNECRNAMEVFFRNKTRNIPGFKVPEVTIVVPQS</sequence>
<evidence type="ECO:0000313" key="2">
    <source>
        <dbReference type="EMBL" id="CZR60177.1"/>
    </source>
</evidence>
<dbReference type="EMBL" id="FJOG01000015">
    <property type="protein sequence ID" value="CZR60177.1"/>
    <property type="molecule type" value="Genomic_DNA"/>
</dbReference>
<dbReference type="PANTHER" id="PTHR35910:SF6">
    <property type="entry name" value="2EXR DOMAIN-CONTAINING PROTEIN"/>
    <property type="match status" value="1"/>
</dbReference>
<gene>
    <name evidence="2" type="ORF">PAC_10073</name>
</gene>
<dbReference type="Proteomes" id="UP000184330">
    <property type="component" value="Unassembled WGS sequence"/>
</dbReference>
<evidence type="ECO:0000259" key="1">
    <source>
        <dbReference type="Pfam" id="PF20150"/>
    </source>
</evidence>
<protein>
    <recommendedName>
        <fullName evidence="1">2EXR domain-containing protein</fullName>
    </recommendedName>
</protein>
<dbReference type="InterPro" id="IPR045518">
    <property type="entry name" value="2EXR"/>
</dbReference>
<evidence type="ECO:0000313" key="3">
    <source>
        <dbReference type="Proteomes" id="UP000184330"/>
    </source>
</evidence>
<proteinExistence type="predicted"/>
<reference evidence="2 3" key="1">
    <citation type="submission" date="2016-03" db="EMBL/GenBank/DDBJ databases">
        <authorList>
            <person name="Ploux O."/>
        </authorList>
    </citation>
    <scope>NUCLEOTIDE SEQUENCE [LARGE SCALE GENOMIC DNA]</scope>
    <source>
        <strain evidence="2 3">UAMH 11012</strain>
    </source>
</reference>
<feature type="domain" description="2EXR" evidence="1">
    <location>
        <begin position="169"/>
        <end position="271"/>
    </location>
</feature>
<name>A0A1L7X5A4_9HELO</name>
<dbReference type="PANTHER" id="PTHR35910">
    <property type="entry name" value="2EXR DOMAIN-CONTAINING PROTEIN"/>
    <property type="match status" value="1"/>
</dbReference>
<accession>A0A1L7X5A4</accession>
<keyword evidence="3" id="KW-1185">Reference proteome</keyword>
<dbReference type="AlphaFoldDB" id="A0A1L7X5A4"/>
<dbReference type="OrthoDB" id="3473305at2759"/>
<organism evidence="2 3">
    <name type="scientific">Phialocephala subalpina</name>
    <dbReference type="NCBI Taxonomy" id="576137"/>
    <lineage>
        <taxon>Eukaryota</taxon>
        <taxon>Fungi</taxon>
        <taxon>Dikarya</taxon>
        <taxon>Ascomycota</taxon>
        <taxon>Pezizomycotina</taxon>
        <taxon>Leotiomycetes</taxon>
        <taxon>Helotiales</taxon>
        <taxon>Mollisiaceae</taxon>
        <taxon>Phialocephala</taxon>
        <taxon>Phialocephala fortinii species complex</taxon>
    </lineage>
</organism>
<dbReference type="Pfam" id="PF20150">
    <property type="entry name" value="2EXR"/>
    <property type="match status" value="1"/>
</dbReference>